<evidence type="ECO:0000313" key="4">
    <source>
        <dbReference type="EMBL" id="PKZ64128.1"/>
    </source>
</evidence>
<dbReference type="PANTHER" id="PTHR30137">
    <property type="entry name" value="LUCIFERASE-LIKE MONOOXYGENASE"/>
    <property type="match status" value="1"/>
</dbReference>
<keyword evidence="1" id="KW-0560">Oxidoreductase</keyword>
<dbReference type="Proteomes" id="UP000234662">
    <property type="component" value="Unassembled WGS sequence"/>
</dbReference>
<dbReference type="SUPFAM" id="SSF51679">
    <property type="entry name" value="Bacterial luciferase-like"/>
    <property type="match status" value="1"/>
</dbReference>
<dbReference type="InterPro" id="IPR036661">
    <property type="entry name" value="Luciferase-like_sf"/>
</dbReference>
<dbReference type="InterPro" id="IPR050766">
    <property type="entry name" value="Bact_Lucif_Oxidored"/>
</dbReference>
<comment type="caution">
    <text evidence="4">The sequence shown here is derived from an EMBL/GenBank/DDBJ whole genome shotgun (WGS) entry which is preliminary data.</text>
</comment>
<name>A0A2I1R4U4_9ACTN</name>
<keyword evidence="2" id="KW-0503">Monooxygenase</keyword>
<dbReference type="PANTHER" id="PTHR30137:SF8">
    <property type="entry name" value="BLR5498 PROTEIN"/>
    <property type="match status" value="1"/>
</dbReference>
<dbReference type="AlphaFoldDB" id="A0A2I1R4U4"/>
<evidence type="ECO:0000256" key="1">
    <source>
        <dbReference type="ARBA" id="ARBA00023002"/>
    </source>
</evidence>
<dbReference type="EMBL" id="PKJC01000016">
    <property type="protein sequence ID" value="PKZ64128.1"/>
    <property type="molecule type" value="Genomic_DNA"/>
</dbReference>
<accession>A0A2I1R4U4</accession>
<dbReference type="GO" id="GO:0005829">
    <property type="term" value="C:cytosol"/>
    <property type="evidence" value="ECO:0007669"/>
    <property type="project" value="TreeGrafter"/>
</dbReference>
<proteinExistence type="predicted"/>
<dbReference type="Pfam" id="PF00296">
    <property type="entry name" value="Bac_luciferase"/>
    <property type="match status" value="1"/>
</dbReference>
<feature type="domain" description="Luciferase-like" evidence="3">
    <location>
        <begin position="9"/>
        <end position="333"/>
    </location>
</feature>
<sequence length="368" mass="40385">MALKFWVTAPFFYPDMSRPWSEVLNDMLRIVDAAEELGFEGVTVNENHFQNYVTNPSSLTFSALAAARTKRLRIIPGIVVLPYYHPLLIASEMSMLDHLAPGRIGIGVARGGSRYPLDRLGIDPADSRAIYEESLDIIRRVWVEDDVTHDGRFFSFPPTTIVPKPASKPHPDVWVGAQSVEGVRKVAEQGLNLITAPNFGTFEPHGDLELLLKSYNEAASASGAPRGQVMVLRHTWVGDTEEEAQTAFPHIVNEWNHYMAMVKGSGSTQTRDSRLTARGVGSMSDDVIVAGQVRPETESPSAEGLSEKFDDPVLTTPDRMIAKFKSYEELGVDHVACLVATGQPVSDVIANMEKMAAEVLPAFSDSSD</sequence>
<reference evidence="4 5" key="1">
    <citation type="submission" date="2017-12" db="EMBL/GenBank/DDBJ databases">
        <title>Phylogenetic diversity of female urinary microbiome.</title>
        <authorList>
            <person name="Thomas-White K."/>
            <person name="Wolfe A.J."/>
        </authorList>
    </citation>
    <scope>NUCLEOTIDE SEQUENCE [LARGE SCALE GENOMIC DNA]</scope>
    <source>
        <strain evidence="4 5">UMB0777</strain>
    </source>
</reference>
<organism evidence="4 5">
    <name type="scientific">Gordonia terrae</name>
    <dbReference type="NCBI Taxonomy" id="2055"/>
    <lineage>
        <taxon>Bacteria</taxon>
        <taxon>Bacillati</taxon>
        <taxon>Actinomycetota</taxon>
        <taxon>Actinomycetes</taxon>
        <taxon>Mycobacteriales</taxon>
        <taxon>Gordoniaceae</taxon>
        <taxon>Gordonia</taxon>
    </lineage>
</organism>
<evidence type="ECO:0000313" key="5">
    <source>
        <dbReference type="Proteomes" id="UP000234662"/>
    </source>
</evidence>
<dbReference type="RefSeq" id="WP_101821307.1">
    <property type="nucleotide sequence ID" value="NZ_PKJC01000016.1"/>
</dbReference>
<dbReference type="GO" id="GO:0016705">
    <property type="term" value="F:oxidoreductase activity, acting on paired donors, with incorporation or reduction of molecular oxygen"/>
    <property type="evidence" value="ECO:0007669"/>
    <property type="project" value="InterPro"/>
</dbReference>
<dbReference type="Gene3D" id="3.20.20.30">
    <property type="entry name" value="Luciferase-like domain"/>
    <property type="match status" value="1"/>
</dbReference>
<evidence type="ECO:0000259" key="3">
    <source>
        <dbReference type="Pfam" id="PF00296"/>
    </source>
</evidence>
<evidence type="ECO:0000256" key="2">
    <source>
        <dbReference type="ARBA" id="ARBA00023033"/>
    </source>
</evidence>
<dbReference type="GO" id="GO:0004497">
    <property type="term" value="F:monooxygenase activity"/>
    <property type="evidence" value="ECO:0007669"/>
    <property type="project" value="UniProtKB-KW"/>
</dbReference>
<protein>
    <submittedName>
        <fullName evidence="4">LLM class flavin-dependent oxidoreductase</fullName>
    </submittedName>
</protein>
<dbReference type="InterPro" id="IPR011251">
    <property type="entry name" value="Luciferase-like_dom"/>
</dbReference>
<gene>
    <name evidence="4" type="ORF">CYJ73_18555</name>
</gene>